<protein>
    <recommendedName>
        <fullName evidence="5">Ribonuclease VapC</fullName>
        <shortName evidence="5">RNase VapC</shortName>
        <ecNumber evidence="5">3.1.-.-</ecNumber>
    </recommendedName>
    <alternativeName>
        <fullName evidence="5">Toxin VapC</fullName>
    </alternativeName>
</protein>
<feature type="binding site" evidence="5">
    <location>
        <position position="107"/>
    </location>
    <ligand>
        <name>Mg(2+)</name>
        <dbReference type="ChEBI" id="CHEBI:18420"/>
    </ligand>
</feature>
<gene>
    <name evidence="5" type="primary">vapC</name>
    <name evidence="6" type="ORF">GCM10023165_13810</name>
</gene>
<dbReference type="SUPFAM" id="SSF88723">
    <property type="entry name" value="PIN domain-like"/>
    <property type="match status" value="1"/>
</dbReference>
<keyword evidence="1 5" id="KW-1277">Toxin-antitoxin system</keyword>
<name>A0ABP8HAJ5_9BURK</name>
<dbReference type="InterPro" id="IPR022907">
    <property type="entry name" value="VapC_family"/>
</dbReference>
<organism evidence="6 7">
    <name type="scientific">Variovorax defluvii</name>
    <dbReference type="NCBI Taxonomy" id="913761"/>
    <lineage>
        <taxon>Bacteria</taxon>
        <taxon>Pseudomonadati</taxon>
        <taxon>Pseudomonadota</taxon>
        <taxon>Betaproteobacteria</taxon>
        <taxon>Burkholderiales</taxon>
        <taxon>Comamonadaceae</taxon>
        <taxon>Variovorax</taxon>
    </lineage>
</organism>
<evidence type="ECO:0000313" key="6">
    <source>
        <dbReference type="EMBL" id="GAA4336487.1"/>
    </source>
</evidence>
<keyword evidence="4 5" id="KW-0378">Hydrolase</keyword>
<keyword evidence="7" id="KW-1185">Reference proteome</keyword>
<comment type="function">
    <text evidence="5">Toxic component of a toxin-antitoxin (TA) system. An RNase.</text>
</comment>
<dbReference type="RefSeq" id="WP_345536790.1">
    <property type="nucleotide sequence ID" value="NZ_BAABGJ010000011.1"/>
</dbReference>
<dbReference type="NCBIfam" id="TIGR00028">
    <property type="entry name" value="Mtu_PIN_fam"/>
    <property type="match status" value="1"/>
</dbReference>
<evidence type="ECO:0000256" key="1">
    <source>
        <dbReference type="ARBA" id="ARBA00022649"/>
    </source>
</evidence>
<evidence type="ECO:0000256" key="5">
    <source>
        <dbReference type="HAMAP-Rule" id="MF_00265"/>
    </source>
</evidence>
<keyword evidence="5" id="KW-0460">Magnesium</keyword>
<dbReference type="EMBL" id="BAABGJ010000011">
    <property type="protein sequence ID" value="GAA4336487.1"/>
    <property type="molecule type" value="Genomic_DNA"/>
</dbReference>
<feature type="binding site" evidence="5">
    <location>
        <position position="7"/>
    </location>
    <ligand>
        <name>Mg(2+)</name>
        <dbReference type="ChEBI" id="CHEBI:18420"/>
    </ligand>
</feature>
<evidence type="ECO:0000256" key="3">
    <source>
        <dbReference type="ARBA" id="ARBA00022723"/>
    </source>
</evidence>
<evidence type="ECO:0000256" key="2">
    <source>
        <dbReference type="ARBA" id="ARBA00022722"/>
    </source>
</evidence>
<keyword evidence="6" id="KW-0238">DNA-binding</keyword>
<keyword evidence="3 5" id="KW-0479">Metal-binding</keyword>
<sequence length="143" mass="15408">MSRHLLDVNVLIALIDPAHVQHDQVHDWFGRVGHKAFATCPVTENGLLRIVGHPKYPNSPGPPSVVVAALAAIRGLPGHAFWPDSISLVGSPWVDSDLLSSHSRVTDGYLLALAKEHKGKLATMDRKLATEVVTDGKSTLTLI</sequence>
<reference evidence="7" key="1">
    <citation type="journal article" date="2019" name="Int. J. Syst. Evol. Microbiol.">
        <title>The Global Catalogue of Microorganisms (GCM) 10K type strain sequencing project: providing services to taxonomists for standard genome sequencing and annotation.</title>
        <authorList>
            <consortium name="The Broad Institute Genomics Platform"/>
            <consortium name="The Broad Institute Genome Sequencing Center for Infectious Disease"/>
            <person name="Wu L."/>
            <person name="Ma J."/>
        </authorList>
    </citation>
    <scope>NUCLEOTIDE SEQUENCE [LARGE SCALE GENOMIC DNA]</scope>
    <source>
        <strain evidence="7">JCM 17804</strain>
    </source>
</reference>
<dbReference type="EC" id="3.1.-.-" evidence="5"/>
<comment type="similarity">
    <text evidence="5">Belongs to the PINc/VapC protein family.</text>
</comment>
<accession>A0ABP8HAJ5</accession>
<dbReference type="HAMAP" id="MF_00265">
    <property type="entry name" value="VapC_Nob1"/>
    <property type="match status" value="1"/>
</dbReference>
<dbReference type="InterPro" id="IPR029060">
    <property type="entry name" value="PIN-like_dom_sf"/>
</dbReference>
<comment type="caution">
    <text evidence="6">The sequence shown here is derived from an EMBL/GenBank/DDBJ whole genome shotgun (WGS) entry which is preliminary data.</text>
</comment>
<keyword evidence="5" id="KW-0800">Toxin</keyword>
<dbReference type="GO" id="GO:0003677">
    <property type="term" value="F:DNA binding"/>
    <property type="evidence" value="ECO:0007669"/>
    <property type="project" value="UniProtKB-KW"/>
</dbReference>
<comment type="cofactor">
    <cofactor evidence="5">
        <name>Mg(2+)</name>
        <dbReference type="ChEBI" id="CHEBI:18420"/>
    </cofactor>
</comment>
<evidence type="ECO:0000256" key="4">
    <source>
        <dbReference type="ARBA" id="ARBA00022801"/>
    </source>
</evidence>
<evidence type="ECO:0000313" key="7">
    <source>
        <dbReference type="Proteomes" id="UP001500975"/>
    </source>
</evidence>
<dbReference type="Proteomes" id="UP001500975">
    <property type="component" value="Unassembled WGS sequence"/>
</dbReference>
<keyword evidence="2 5" id="KW-0540">Nuclease</keyword>
<proteinExistence type="inferred from homology"/>
<dbReference type="InterPro" id="IPR006226">
    <property type="entry name" value="Mtu_PIN"/>
</dbReference>